<dbReference type="SUPFAM" id="SSF56672">
    <property type="entry name" value="DNA/RNA polymerases"/>
    <property type="match status" value="1"/>
</dbReference>
<name>A0AAQ3XHL4_PASNO</name>
<dbReference type="InterPro" id="IPR053134">
    <property type="entry name" value="RNA-dir_DNA_polymerase"/>
</dbReference>
<evidence type="ECO:0000259" key="1">
    <source>
        <dbReference type="Pfam" id="PF00078"/>
    </source>
</evidence>
<dbReference type="Gene3D" id="3.30.70.270">
    <property type="match status" value="3"/>
</dbReference>
<keyword evidence="3" id="KW-1185">Reference proteome</keyword>
<dbReference type="InterPro" id="IPR000477">
    <property type="entry name" value="RT_dom"/>
</dbReference>
<gene>
    <name evidence="2" type="ORF">U9M48_042450</name>
</gene>
<dbReference type="AlphaFoldDB" id="A0AAQ3XHL4"/>
<evidence type="ECO:0000313" key="3">
    <source>
        <dbReference type="Proteomes" id="UP001341281"/>
    </source>
</evidence>
<dbReference type="Proteomes" id="UP001341281">
    <property type="component" value="Chromosome 10"/>
</dbReference>
<protein>
    <recommendedName>
        <fullName evidence="1">Reverse transcriptase domain-containing protein</fullName>
    </recommendedName>
</protein>
<sequence>MEEDHKPVVDNQRRMMKKEVIKLLNAGIIYPVPTGEWVSPVHCVPKKGGLTVVKNDKNELIPQRTVTGWRMCIDYRKLNKATKKDHFPLPFIDEMLERLAKNTYFCYLDGYSGFFQIPIHPDDQHKTTFTCPYGTFAYRRMPFVLKRCEEVDLVLNWEKCHFMVRRGLVLGHIISEKGIEVDKAKIETVEKLPPPTNIKRFIKDFSKIAKPLTYLLQKDIPFEFTEECEVAFRKIKELLISAPIIQPPRLESSF</sequence>
<dbReference type="PANTHER" id="PTHR24559">
    <property type="entry name" value="TRANSPOSON TY3-I GAG-POL POLYPROTEIN"/>
    <property type="match status" value="1"/>
</dbReference>
<organism evidence="2 3">
    <name type="scientific">Paspalum notatum var. saurae</name>
    <dbReference type="NCBI Taxonomy" id="547442"/>
    <lineage>
        <taxon>Eukaryota</taxon>
        <taxon>Viridiplantae</taxon>
        <taxon>Streptophyta</taxon>
        <taxon>Embryophyta</taxon>
        <taxon>Tracheophyta</taxon>
        <taxon>Spermatophyta</taxon>
        <taxon>Magnoliopsida</taxon>
        <taxon>Liliopsida</taxon>
        <taxon>Poales</taxon>
        <taxon>Poaceae</taxon>
        <taxon>PACMAD clade</taxon>
        <taxon>Panicoideae</taxon>
        <taxon>Andropogonodae</taxon>
        <taxon>Paspaleae</taxon>
        <taxon>Paspalinae</taxon>
        <taxon>Paspalum</taxon>
    </lineage>
</organism>
<accession>A0AAQ3XHL4</accession>
<dbReference type="PANTHER" id="PTHR24559:SF444">
    <property type="entry name" value="REVERSE TRANSCRIPTASE DOMAIN-CONTAINING PROTEIN"/>
    <property type="match status" value="1"/>
</dbReference>
<dbReference type="Gene3D" id="3.10.10.10">
    <property type="entry name" value="HIV Type 1 Reverse Transcriptase, subunit A, domain 1"/>
    <property type="match status" value="1"/>
</dbReference>
<dbReference type="CDD" id="cd01647">
    <property type="entry name" value="RT_LTR"/>
    <property type="match status" value="1"/>
</dbReference>
<dbReference type="InterPro" id="IPR043502">
    <property type="entry name" value="DNA/RNA_pol_sf"/>
</dbReference>
<evidence type="ECO:0000313" key="2">
    <source>
        <dbReference type="EMBL" id="WVZ96867.1"/>
    </source>
</evidence>
<dbReference type="EMBL" id="CP144754">
    <property type="protein sequence ID" value="WVZ96867.1"/>
    <property type="molecule type" value="Genomic_DNA"/>
</dbReference>
<feature type="domain" description="Reverse transcriptase" evidence="1">
    <location>
        <begin position="62"/>
        <end position="143"/>
    </location>
</feature>
<reference evidence="2 3" key="1">
    <citation type="submission" date="2024-02" db="EMBL/GenBank/DDBJ databases">
        <title>High-quality chromosome-scale genome assembly of Pensacola bahiagrass (Paspalum notatum Flugge var. saurae).</title>
        <authorList>
            <person name="Vega J.M."/>
            <person name="Podio M."/>
            <person name="Orjuela J."/>
            <person name="Siena L.A."/>
            <person name="Pessino S.C."/>
            <person name="Combes M.C."/>
            <person name="Mariac C."/>
            <person name="Albertini E."/>
            <person name="Pupilli F."/>
            <person name="Ortiz J.P.A."/>
            <person name="Leblanc O."/>
        </authorList>
    </citation>
    <scope>NUCLEOTIDE SEQUENCE [LARGE SCALE GENOMIC DNA]</scope>
    <source>
        <strain evidence="2">R1</strain>
        <tissue evidence="2">Leaf</tissue>
    </source>
</reference>
<proteinExistence type="predicted"/>
<dbReference type="InterPro" id="IPR043128">
    <property type="entry name" value="Rev_trsase/Diguanyl_cyclase"/>
</dbReference>
<dbReference type="Pfam" id="PF00078">
    <property type="entry name" value="RVT_1"/>
    <property type="match status" value="1"/>
</dbReference>